<dbReference type="InterPro" id="IPR003593">
    <property type="entry name" value="AAA+_ATPase"/>
</dbReference>
<evidence type="ECO:0000256" key="5">
    <source>
        <dbReference type="PROSITE-ProRule" id="PRU00169"/>
    </source>
</evidence>
<dbReference type="Gene3D" id="1.10.8.60">
    <property type="match status" value="1"/>
</dbReference>
<keyword evidence="3" id="KW-0805">Transcription regulation</keyword>
<keyword evidence="5" id="KW-0597">Phosphoprotein</keyword>
<proteinExistence type="predicted"/>
<accession>A0ABY5ZQ17</accession>
<dbReference type="EMBL" id="CP092109">
    <property type="protein sequence ID" value="UWZ81270.1"/>
    <property type="molecule type" value="Genomic_DNA"/>
</dbReference>
<dbReference type="PROSITE" id="PS50045">
    <property type="entry name" value="SIGMA54_INTERACT_4"/>
    <property type="match status" value="1"/>
</dbReference>
<dbReference type="Proteomes" id="UP001060414">
    <property type="component" value="Chromosome"/>
</dbReference>
<dbReference type="PROSITE" id="PS00688">
    <property type="entry name" value="SIGMA54_INTERACT_3"/>
    <property type="match status" value="1"/>
</dbReference>
<keyword evidence="1" id="KW-0547">Nucleotide-binding</keyword>
<dbReference type="InterPro" id="IPR002078">
    <property type="entry name" value="Sigma_54_int"/>
</dbReference>
<dbReference type="SUPFAM" id="SSF52540">
    <property type="entry name" value="P-loop containing nucleoside triphosphate hydrolases"/>
    <property type="match status" value="1"/>
</dbReference>
<dbReference type="InterPro" id="IPR011006">
    <property type="entry name" value="CheY-like_superfamily"/>
</dbReference>
<dbReference type="InterPro" id="IPR025662">
    <property type="entry name" value="Sigma_54_int_dom_ATP-bd_1"/>
</dbReference>
<dbReference type="PROSITE" id="PS50110">
    <property type="entry name" value="RESPONSE_REGULATORY"/>
    <property type="match status" value="1"/>
</dbReference>
<evidence type="ECO:0000313" key="9">
    <source>
        <dbReference type="EMBL" id="UWZ81270.1"/>
    </source>
</evidence>
<evidence type="ECO:0000259" key="8">
    <source>
        <dbReference type="PROSITE" id="PS50110"/>
    </source>
</evidence>
<keyword evidence="10" id="KW-1185">Reference proteome</keyword>
<organism evidence="9 10">
    <name type="scientific">Geoalkalibacter halelectricus</name>
    <dbReference type="NCBI Taxonomy" id="2847045"/>
    <lineage>
        <taxon>Bacteria</taxon>
        <taxon>Pseudomonadati</taxon>
        <taxon>Thermodesulfobacteriota</taxon>
        <taxon>Desulfuromonadia</taxon>
        <taxon>Desulfuromonadales</taxon>
        <taxon>Geoalkalibacteraceae</taxon>
        <taxon>Geoalkalibacter</taxon>
    </lineage>
</organism>
<dbReference type="InterPro" id="IPR025944">
    <property type="entry name" value="Sigma_54_int_dom_CS"/>
</dbReference>
<dbReference type="InterPro" id="IPR001789">
    <property type="entry name" value="Sig_transdc_resp-reg_receiver"/>
</dbReference>
<dbReference type="SUPFAM" id="SSF46689">
    <property type="entry name" value="Homeodomain-like"/>
    <property type="match status" value="1"/>
</dbReference>
<dbReference type="PRINTS" id="PR01590">
    <property type="entry name" value="HTHFIS"/>
</dbReference>
<keyword evidence="4" id="KW-0804">Transcription</keyword>
<dbReference type="PANTHER" id="PTHR32071:SF113">
    <property type="entry name" value="ALGINATE BIOSYNTHESIS TRANSCRIPTIONAL REGULATORY PROTEIN ALGB"/>
    <property type="match status" value="1"/>
</dbReference>
<sequence>MERHLLENKEFRILVVDDEESLREVLTIMLHREGYRVDAASDGGHALACLNEKDYDLIISDIKMPRVSGFELLKHVRETAPETVMIMITAFSSTEEAVEAMKQGAYDYITKPFKNEEIRLIVRNALERRSLRRESKQGKEEGGRRQTFGNLIGRSRPMQELYDLIEKVADTRVNVLITGESGTGKEVVAKAIHYNSDRRDMPFIPINCGAIPENLLESELFGHEKGSFTGAVSQKPGLFEVANQGTLFLDEIGELPPMMQVKLLRVIQEREFRRVGGTKNIRCDVRVIAATNKDLEGEVKIGAFREDLFYRLNVIRIELPSLRERREDIPLLVQHLYSKLTGREGFQIEETAMRRLLEYRWPGNIRELENVIERCVVLGAADKLTAECLPLPLQATPATGGEALSTEIPDSGFDLDAYLGNIEQEILHKALEKTGGVRKKAAELLGISFRSMRYRLAKFGISPDDDE</sequence>
<evidence type="ECO:0000259" key="7">
    <source>
        <dbReference type="PROSITE" id="PS50045"/>
    </source>
</evidence>
<dbReference type="InterPro" id="IPR009057">
    <property type="entry name" value="Homeodomain-like_sf"/>
</dbReference>
<keyword evidence="2" id="KW-0067">ATP-binding</keyword>
<feature type="compositionally biased region" description="Basic and acidic residues" evidence="6">
    <location>
        <begin position="131"/>
        <end position="144"/>
    </location>
</feature>
<feature type="domain" description="Response regulatory" evidence="8">
    <location>
        <begin position="12"/>
        <end position="126"/>
    </location>
</feature>
<feature type="region of interest" description="Disordered" evidence="6">
    <location>
        <begin position="131"/>
        <end position="150"/>
    </location>
</feature>
<dbReference type="Gene3D" id="1.10.10.60">
    <property type="entry name" value="Homeodomain-like"/>
    <property type="match status" value="1"/>
</dbReference>
<dbReference type="InterPro" id="IPR002197">
    <property type="entry name" value="HTH_Fis"/>
</dbReference>
<evidence type="ECO:0000256" key="2">
    <source>
        <dbReference type="ARBA" id="ARBA00022840"/>
    </source>
</evidence>
<dbReference type="PANTHER" id="PTHR32071">
    <property type="entry name" value="TRANSCRIPTIONAL REGULATORY PROTEIN"/>
    <property type="match status" value="1"/>
</dbReference>
<evidence type="ECO:0000256" key="4">
    <source>
        <dbReference type="ARBA" id="ARBA00023163"/>
    </source>
</evidence>
<gene>
    <name evidence="9" type="ORF">L9S41_07735</name>
</gene>
<dbReference type="Pfam" id="PF25601">
    <property type="entry name" value="AAA_lid_14"/>
    <property type="match status" value="1"/>
</dbReference>
<evidence type="ECO:0000256" key="6">
    <source>
        <dbReference type="SAM" id="MobiDB-lite"/>
    </source>
</evidence>
<feature type="domain" description="Sigma-54 factor interaction" evidence="7">
    <location>
        <begin position="151"/>
        <end position="377"/>
    </location>
</feature>
<protein>
    <submittedName>
        <fullName evidence="9">Sigma-54 dependent transcriptional regulator</fullName>
    </submittedName>
</protein>
<dbReference type="Pfam" id="PF00072">
    <property type="entry name" value="Response_reg"/>
    <property type="match status" value="1"/>
</dbReference>
<feature type="modified residue" description="4-aspartylphosphate" evidence="5">
    <location>
        <position position="61"/>
    </location>
</feature>
<name>A0ABY5ZQ17_9BACT</name>
<dbReference type="Gene3D" id="3.40.50.300">
    <property type="entry name" value="P-loop containing nucleotide triphosphate hydrolases"/>
    <property type="match status" value="1"/>
</dbReference>
<dbReference type="InterPro" id="IPR058031">
    <property type="entry name" value="AAA_lid_NorR"/>
</dbReference>
<dbReference type="RefSeq" id="WP_260749643.1">
    <property type="nucleotide sequence ID" value="NZ_CP092109.1"/>
</dbReference>
<dbReference type="CDD" id="cd00009">
    <property type="entry name" value="AAA"/>
    <property type="match status" value="1"/>
</dbReference>
<dbReference type="SMART" id="SM00448">
    <property type="entry name" value="REC"/>
    <property type="match status" value="1"/>
</dbReference>
<dbReference type="PROSITE" id="PS00675">
    <property type="entry name" value="SIGMA54_INTERACT_1"/>
    <property type="match status" value="1"/>
</dbReference>
<evidence type="ECO:0000256" key="3">
    <source>
        <dbReference type="ARBA" id="ARBA00023015"/>
    </source>
</evidence>
<evidence type="ECO:0000256" key="1">
    <source>
        <dbReference type="ARBA" id="ARBA00022741"/>
    </source>
</evidence>
<dbReference type="Pfam" id="PF00158">
    <property type="entry name" value="Sigma54_activat"/>
    <property type="match status" value="1"/>
</dbReference>
<dbReference type="InterPro" id="IPR027417">
    <property type="entry name" value="P-loop_NTPase"/>
</dbReference>
<dbReference type="SMART" id="SM00382">
    <property type="entry name" value="AAA"/>
    <property type="match status" value="1"/>
</dbReference>
<reference evidence="9" key="1">
    <citation type="journal article" date="2022" name="Environ. Microbiol.">
        <title>Geoalkalibacter halelectricus SAP #1 sp. nov. possessing extracellular electron transfer and mineral#reducing capabilities from a haloalkaline environment.</title>
        <authorList>
            <person name="Yadav S."/>
            <person name="Singh R."/>
            <person name="Sundharam S.S."/>
            <person name="Chaudhary S."/>
            <person name="Krishnamurthi S."/>
            <person name="Patil S.A."/>
        </authorList>
    </citation>
    <scope>NUCLEOTIDE SEQUENCE</scope>
    <source>
        <strain evidence="9">SAP-1</strain>
    </source>
</reference>
<dbReference type="Gene3D" id="3.40.50.2300">
    <property type="match status" value="1"/>
</dbReference>
<dbReference type="Pfam" id="PF02954">
    <property type="entry name" value="HTH_8"/>
    <property type="match status" value="1"/>
</dbReference>
<evidence type="ECO:0000313" key="10">
    <source>
        <dbReference type="Proteomes" id="UP001060414"/>
    </source>
</evidence>
<dbReference type="SUPFAM" id="SSF52172">
    <property type="entry name" value="CheY-like"/>
    <property type="match status" value="1"/>
</dbReference>